<dbReference type="InterPro" id="IPR014942">
    <property type="entry name" value="AbiEii"/>
</dbReference>
<evidence type="ECO:0000313" key="2">
    <source>
        <dbReference type="Proteomes" id="UP001624684"/>
    </source>
</evidence>
<dbReference type="Proteomes" id="UP001624684">
    <property type="component" value="Unassembled WGS sequence"/>
</dbReference>
<gene>
    <name evidence="1" type="ORF">ACJHVH_08205</name>
</gene>
<dbReference type="Pfam" id="PF08843">
    <property type="entry name" value="AbiEii"/>
    <property type="match status" value="1"/>
</dbReference>
<proteinExistence type="predicted"/>
<protein>
    <submittedName>
        <fullName evidence="1">Nucleotidyl transferase AbiEii/AbiGii toxin family protein</fullName>
    </submittedName>
</protein>
<evidence type="ECO:0000313" key="1">
    <source>
        <dbReference type="EMBL" id="MFL1732961.1"/>
    </source>
</evidence>
<dbReference type="GO" id="GO:0016740">
    <property type="term" value="F:transferase activity"/>
    <property type="evidence" value="ECO:0007669"/>
    <property type="project" value="UniProtKB-KW"/>
</dbReference>
<dbReference type="Gene3D" id="3.10.450.620">
    <property type="entry name" value="JHP933, nucleotidyltransferase-like core domain"/>
    <property type="match status" value="1"/>
</dbReference>
<organism evidence="1 2">
    <name type="scientific">Moraxella oculi</name>
    <dbReference type="NCBI Taxonomy" id="2940516"/>
    <lineage>
        <taxon>Bacteria</taxon>
        <taxon>Pseudomonadati</taxon>
        <taxon>Pseudomonadota</taxon>
        <taxon>Gammaproteobacteria</taxon>
        <taxon>Moraxellales</taxon>
        <taxon>Moraxellaceae</taxon>
        <taxon>Moraxella</taxon>
    </lineage>
</organism>
<keyword evidence="1" id="KW-0808">Transferase</keyword>
<accession>A0ABW8U7E2</accession>
<dbReference type="EMBL" id="JBJJXE010000016">
    <property type="protein sequence ID" value="MFL1732961.1"/>
    <property type="molecule type" value="Genomic_DNA"/>
</dbReference>
<keyword evidence="2" id="KW-1185">Reference proteome</keyword>
<name>A0ABW8U7E2_9GAMM</name>
<dbReference type="Gene3D" id="1.20.58.1790">
    <property type="entry name" value="JHP933, helical tail domain"/>
    <property type="match status" value="1"/>
</dbReference>
<sequence length="326" mass="37233">MSNLTNEEKDHIALMQMVTQRIQEQKPYVLKGGTALMLAYGLDRFSEDLDFDVYSEFKGSHKANLSSTLKNIKGENFSVNNVTVRKDTDTVNRYRVNYQNSLNNEASLKIEISYRTPINRDEAIYKNGIYVLPIEKIAEFKINSVLDINNDSRTKARDLYDTNFIIKHYPNSISDEQIKNLTNINVDNLETRYKDSFEEDRILSKNKDLSIVILELSELSEKIAKERKLGTYINNEILTKTNSLKDQLTKGNIKKDYPTISDNDAKTIELFVNYQLSQHQNPKAQQAILEKIQSQLPDIASGKIVLPDLPTQDKGKADANSPCPCL</sequence>
<dbReference type="RefSeq" id="WP_407069471.1">
    <property type="nucleotide sequence ID" value="NZ_JBJJXE010000016.1"/>
</dbReference>
<comment type="caution">
    <text evidence="1">The sequence shown here is derived from an EMBL/GenBank/DDBJ whole genome shotgun (WGS) entry which is preliminary data.</text>
</comment>
<reference evidence="1 2" key="1">
    <citation type="submission" date="2024-11" db="EMBL/GenBank/DDBJ databases">
        <title>First Report of Moraxella oculi in Brazil in an Infectious Bovine Keratoconjunctivitis Outbreak.</title>
        <authorList>
            <person name="Carvalho C.V."/>
            <person name="Domingues R."/>
            <person name="Coutinho C."/>
            <person name="Honorio N.T.B.S."/>
            <person name="Faza D.R.L.R."/>
            <person name="Carvalho W.A."/>
            <person name="Machado A.B.F."/>
            <person name="Martins M.F."/>
            <person name="Gaspar E.B."/>
        </authorList>
    </citation>
    <scope>NUCLEOTIDE SEQUENCE [LARGE SCALE GENOMIC DNA]</scope>
    <source>
        <strain evidence="1 2">2117LE</strain>
    </source>
</reference>